<evidence type="ECO:0000313" key="1">
    <source>
        <dbReference type="EMBL" id="MBO0657121.1"/>
    </source>
</evidence>
<keyword evidence="2" id="KW-1185">Reference proteome</keyword>
<dbReference type="EMBL" id="JAFMOF010000006">
    <property type="protein sequence ID" value="MBO0657121.1"/>
    <property type="molecule type" value="Genomic_DNA"/>
</dbReference>
<comment type="caution">
    <text evidence="1">The sequence shown here is derived from an EMBL/GenBank/DDBJ whole genome shotgun (WGS) entry which is preliminary data.</text>
</comment>
<organism evidence="1 2">
    <name type="scientific">Streptomyces triculaminicus</name>
    <dbReference type="NCBI Taxonomy" id="2816232"/>
    <lineage>
        <taxon>Bacteria</taxon>
        <taxon>Bacillati</taxon>
        <taxon>Actinomycetota</taxon>
        <taxon>Actinomycetes</taxon>
        <taxon>Kitasatosporales</taxon>
        <taxon>Streptomycetaceae</taxon>
        <taxon>Streptomyces</taxon>
    </lineage>
</organism>
<sequence length="81" mass="8251">MTGKVTVGGRVDVTAAAHLRILNPSGSQDFSDNGIFTVSDHVTVLSLHLQGAGGRAAVEARVARAATVISTPEGPRCSPPT</sequence>
<reference evidence="1" key="1">
    <citation type="submission" date="2021-03" db="EMBL/GenBank/DDBJ databases">
        <title>Streptomyces strains.</title>
        <authorList>
            <person name="Lund M.B."/>
            <person name="Toerring T."/>
        </authorList>
    </citation>
    <scope>NUCLEOTIDE SEQUENCE</scope>
    <source>
        <strain evidence="1">JCM 4242</strain>
    </source>
</reference>
<name>A0A939FRJ1_9ACTN</name>
<dbReference type="Proteomes" id="UP000664781">
    <property type="component" value="Unassembled WGS sequence"/>
</dbReference>
<dbReference type="RefSeq" id="WP_086575432.1">
    <property type="nucleotide sequence ID" value="NZ_JAFMOF010000006.1"/>
</dbReference>
<gene>
    <name evidence="1" type="ORF">J1792_31675</name>
</gene>
<accession>A0A939FRJ1</accession>
<proteinExistence type="predicted"/>
<evidence type="ECO:0000313" key="2">
    <source>
        <dbReference type="Proteomes" id="UP000664781"/>
    </source>
</evidence>
<protein>
    <submittedName>
        <fullName evidence="1">Uncharacterized protein</fullName>
    </submittedName>
</protein>
<dbReference type="AlphaFoldDB" id="A0A939FRJ1"/>